<keyword evidence="4" id="KW-0808">Transferase</keyword>
<name>A0ABS9K669_9RHOO</name>
<dbReference type="InterPro" id="IPR001296">
    <property type="entry name" value="Glyco_trans_1"/>
</dbReference>
<feature type="region of interest" description="Disordered" evidence="1">
    <location>
        <begin position="378"/>
        <end position="398"/>
    </location>
</feature>
<sequence>MLRPLFVTGSLAHGGAERHSITLVNRLAERGHDCHALYLKADADQLPRLRRPAAHVRGLGAEGFFDRQAVRDCADHIARIRPSVLVAANGYALLHASLAQRRSGLPIPVIATFHTTTVDSGREQLKLLIERPFFWRAWATVFVCAAQKRHWLHRGLGSRRNPVIYNGVDVEHFHNRFTADERQALRRVIGLGEADYVIGISAVLRPEKNHRQLVDALTVLRQLGLPAHLLVIGDGPQRAALEAQARTAGVAEQLHITGFVQDVRPYLAACDVVVLCSLSIETFSLAALEAMAMGKPVVHSNIGGAAEMIEPGRNGHLFAAGDTIDLVSCLAVLAEHRYATQMGTAARQLVEARFSEGCMVDRYERLLAEAVRQHPVAARTGGLPESHVKQGASSHENV</sequence>
<dbReference type="PANTHER" id="PTHR45947">
    <property type="entry name" value="SULFOQUINOVOSYL TRANSFERASE SQD2"/>
    <property type="match status" value="1"/>
</dbReference>
<dbReference type="SUPFAM" id="SSF53756">
    <property type="entry name" value="UDP-Glycosyltransferase/glycogen phosphorylase"/>
    <property type="match status" value="1"/>
</dbReference>
<proteinExistence type="predicted"/>
<evidence type="ECO:0000256" key="1">
    <source>
        <dbReference type="SAM" id="MobiDB-lite"/>
    </source>
</evidence>
<dbReference type="Gene3D" id="3.40.50.2000">
    <property type="entry name" value="Glycogen Phosphorylase B"/>
    <property type="match status" value="2"/>
</dbReference>
<keyword evidence="5" id="KW-1185">Reference proteome</keyword>
<dbReference type="RefSeq" id="WP_275712051.1">
    <property type="nucleotide sequence ID" value="NZ_JAKLTN010000004.1"/>
</dbReference>
<dbReference type="Proteomes" id="UP001165384">
    <property type="component" value="Unassembled WGS sequence"/>
</dbReference>
<organism evidence="4 5">
    <name type="scientific">Dechloromonas hankyongensis</name>
    <dbReference type="NCBI Taxonomy" id="2908002"/>
    <lineage>
        <taxon>Bacteria</taxon>
        <taxon>Pseudomonadati</taxon>
        <taxon>Pseudomonadota</taxon>
        <taxon>Betaproteobacteria</taxon>
        <taxon>Rhodocyclales</taxon>
        <taxon>Azonexaceae</taxon>
        <taxon>Dechloromonas</taxon>
    </lineage>
</organism>
<evidence type="ECO:0000259" key="2">
    <source>
        <dbReference type="Pfam" id="PF00534"/>
    </source>
</evidence>
<accession>A0ABS9K669</accession>
<gene>
    <name evidence="4" type="ORF">LZ012_16815</name>
</gene>
<comment type="caution">
    <text evidence="4">The sequence shown here is derived from an EMBL/GenBank/DDBJ whole genome shotgun (WGS) entry which is preliminary data.</text>
</comment>
<keyword evidence="4" id="KW-0328">Glycosyltransferase</keyword>
<dbReference type="InterPro" id="IPR028098">
    <property type="entry name" value="Glyco_trans_4-like_N"/>
</dbReference>
<dbReference type="EMBL" id="JAKLTN010000004">
    <property type="protein sequence ID" value="MCG2578662.1"/>
    <property type="molecule type" value="Genomic_DNA"/>
</dbReference>
<evidence type="ECO:0000313" key="4">
    <source>
        <dbReference type="EMBL" id="MCG2578662.1"/>
    </source>
</evidence>
<dbReference type="PANTHER" id="PTHR45947:SF11">
    <property type="entry name" value="SLR1508 PROTEIN"/>
    <property type="match status" value="1"/>
</dbReference>
<evidence type="ECO:0000259" key="3">
    <source>
        <dbReference type="Pfam" id="PF13439"/>
    </source>
</evidence>
<dbReference type="Pfam" id="PF13439">
    <property type="entry name" value="Glyco_transf_4"/>
    <property type="match status" value="1"/>
</dbReference>
<evidence type="ECO:0000313" key="5">
    <source>
        <dbReference type="Proteomes" id="UP001165384"/>
    </source>
</evidence>
<feature type="domain" description="Glycosyl transferase family 1" evidence="2">
    <location>
        <begin position="182"/>
        <end position="347"/>
    </location>
</feature>
<dbReference type="Pfam" id="PF00534">
    <property type="entry name" value="Glycos_transf_1"/>
    <property type="match status" value="1"/>
</dbReference>
<dbReference type="GO" id="GO:0016757">
    <property type="term" value="F:glycosyltransferase activity"/>
    <property type="evidence" value="ECO:0007669"/>
    <property type="project" value="UniProtKB-KW"/>
</dbReference>
<protein>
    <submittedName>
        <fullName evidence="4">Glycosyltransferase</fullName>
        <ecNumber evidence="4">2.4.-.-</ecNumber>
    </submittedName>
</protein>
<feature type="domain" description="Glycosyltransferase subfamily 4-like N-terminal" evidence="3">
    <location>
        <begin position="14"/>
        <end position="171"/>
    </location>
</feature>
<dbReference type="InterPro" id="IPR050194">
    <property type="entry name" value="Glycosyltransferase_grp1"/>
</dbReference>
<reference evidence="4" key="1">
    <citation type="submission" date="2022-01" db="EMBL/GenBank/DDBJ databases">
        <authorList>
            <person name="Jo J.-H."/>
            <person name="Im W.-T."/>
        </authorList>
    </citation>
    <scope>NUCLEOTIDE SEQUENCE</scope>
    <source>
        <strain evidence="4">XY25</strain>
    </source>
</reference>
<dbReference type="EC" id="2.4.-.-" evidence="4"/>